<feature type="compositionally biased region" description="Basic and acidic residues" evidence="1">
    <location>
        <begin position="213"/>
        <end position="230"/>
    </location>
</feature>
<sequence>MGTRGLIGFIISGRRRGCYVQFDSYPEGMGVGIVKFILGLTPEQRETMIRRLEEIIWVESGSDAPKEIVEKYRSLDFHLSPFEKHIKATNPEHFRLSQEYQFEEQPNGYYAICRGIQGAYCLPYILDGSLRHLIDSTEFVEDGTFCEWAYWVDFEKQVFIMDDGKERKWNFDQLDSGFWGKLVDDNLQQERGFERRRKQREMAEANSTQQQGCEDKEQSKGADERGENRIADPQGENRIPLDRRGNLGDGQVVYKNIQSLGRKMES</sequence>
<keyword evidence="3" id="KW-1185">Reference proteome</keyword>
<proteinExistence type="predicted"/>
<dbReference type="OrthoDB" id="2584121at2759"/>
<dbReference type="Proteomes" id="UP000092583">
    <property type="component" value="Unassembled WGS sequence"/>
</dbReference>
<reference evidence="2 3" key="1">
    <citation type="submission" date="2013-07" db="EMBL/GenBank/DDBJ databases">
        <title>The Genome Sequence of Kwoniella mangroviensis CBS10435.</title>
        <authorList>
            <consortium name="The Broad Institute Genome Sequencing Platform"/>
            <person name="Cuomo C."/>
            <person name="Litvintseva A."/>
            <person name="Chen Y."/>
            <person name="Heitman J."/>
            <person name="Sun S."/>
            <person name="Springer D."/>
            <person name="Dromer F."/>
            <person name="Young S.K."/>
            <person name="Zeng Q."/>
            <person name="Gargeya S."/>
            <person name="Fitzgerald M."/>
            <person name="Abouelleil A."/>
            <person name="Alvarado L."/>
            <person name="Berlin A.M."/>
            <person name="Chapman S.B."/>
            <person name="Dewar J."/>
            <person name="Goldberg J."/>
            <person name="Griggs A."/>
            <person name="Gujja S."/>
            <person name="Hansen M."/>
            <person name="Howarth C."/>
            <person name="Imamovic A."/>
            <person name="Larimer J."/>
            <person name="McCowan C."/>
            <person name="Murphy C."/>
            <person name="Pearson M."/>
            <person name="Priest M."/>
            <person name="Roberts A."/>
            <person name="Saif S."/>
            <person name="Shea T."/>
            <person name="Sykes S."/>
            <person name="Wortman J."/>
            <person name="Nusbaum C."/>
            <person name="Birren B."/>
        </authorList>
    </citation>
    <scope>NUCLEOTIDE SEQUENCE [LARGE SCALE GENOMIC DNA]</scope>
    <source>
        <strain evidence="2 3">CBS 10435</strain>
    </source>
</reference>
<accession>A0A1B9ISM4</accession>
<evidence type="ECO:0000256" key="1">
    <source>
        <dbReference type="SAM" id="MobiDB-lite"/>
    </source>
</evidence>
<reference evidence="3" key="2">
    <citation type="submission" date="2013-12" db="EMBL/GenBank/DDBJ databases">
        <title>Evolution of pathogenesis and genome organization in the Tremellales.</title>
        <authorList>
            <person name="Cuomo C."/>
            <person name="Litvintseva A."/>
            <person name="Heitman J."/>
            <person name="Chen Y."/>
            <person name="Sun S."/>
            <person name="Springer D."/>
            <person name="Dromer F."/>
            <person name="Young S."/>
            <person name="Zeng Q."/>
            <person name="Chapman S."/>
            <person name="Gujja S."/>
            <person name="Saif S."/>
            <person name="Birren B."/>
        </authorList>
    </citation>
    <scope>NUCLEOTIDE SEQUENCE [LARGE SCALE GENOMIC DNA]</scope>
    <source>
        <strain evidence="3">CBS 10435</strain>
    </source>
</reference>
<evidence type="ECO:0000313" key="2">
    <source>
        <dbReference type="EMBL" id="OCF58542.1"/>
    </source>
</evidence>
<name>A0A1B9ISM4_9TREE</name>
<organism evidence="2 3">
    <name type="scientific">Kwoniella mangroviensis CBS 10435</name>
    <dbReference type="NCBI Taxonomy" id="1331196"/>
    <lineage>
        <taxon>Eukaryota</taxon>
        <taxon>Fungi</taxon>
        <taxon>Dikarya</taxon>
        <taxon>Basidiomycota</taxon>
        <taxon>Agaricomycotina</taxon>
        <taxon>Tremellomycetes</taxon>
        <taxon>Tremellales</taxon>
        <taxon>Cryptococcaceae</taxon>
        <taxon>Kwoniella</taxon>
    </lineage>
</organism>
<protein>
    <submittedName>
        <fullName evidence="2">Uncharacterized protein</fullName>
    </submittedName>
</protein>
<gene>
    <name evidence="2" type="ORF">L486_04575</name>
</gene>
<feature type="region of interest" description="Disordered" evidence="1">
    <location>
        <begin position="195"/>
        <end position="250"/>
    </location>
</feature>
<dbReference type="AlphaFoldDB" id="A0A1B9ISM4"/>
<dbReference type="EMBL" id="KI669462">
    <property type="protein sequence ID" value="OCF58542.1"/>
    <property type="molecule type" value="Genomic_DNA"/>
</dbReference>
<evidence type="ECO:0000313" key="3">
    <source>
        <dbReference type="Proteomes" id="UP000092583"/>
    </source>
</evidence>